<keyword evidence="4" id="KW-1185">Reference proteome</keyword>
<organism evidence="3 4">
    <name type="scientific">Rhodanobacter soli</name>
    <dbReference type="NCBI Taxonomy" id="590609"/>
    <lineage>
        <taxon>Bacteria</taxon>
        <taxon>Pseudomonadati</taxon>
        <taxon>Pseudomonadota</taxon>
        <taxon>Gammaproteobacteria</taxon>
        <taxon>Lysobacterales</taxon>
        <taxon>Rhodanobacteraceae</taxon>
        <taxon>Rhodanobacter</taxon>
    </lineage>
</organism>
<proteinExistence type="predicted"/>
<evidence type="ECO:0000256" key="1">
    <source>
        <dbReference type="SAM" id="SignalP"/>
    </source>
</evidence>
<dbReference type="Pfam" id="PF00561">
    <property type="entry name" value="Abhydrolase_1"/>
    <property type="match status" value="1"/>
</dbReference>
<dbReference type="EMBL" id="JBEPSD010000001">
    <property type="protein sequence ID" value="MET4568599.1"/>
    <property type="molecule type" value="Genomic_DNA"/>
</dbReference>
<sequence>MTMTIASHARLVRWTCLILLCLPALALAGEPLTLHAADGVTVYGTLGRAQPHGRSIVLLFHQAHANRHEYDSVVPALQKLGFDTLAIDQRSGGDLFGGHNETVAKLGASADYLAALPDLEAALAWARAQHYARIVAVGSSYSSSLVIMLAAKHPQGLSAIASFSSGEYFDDKNLIKHAAAKVVVPFYITTDPDEADNVAEVLRDAHSANIVHYQPKVGVHGASTLVAARDPGGWQANLASFTTFLRGLSAPAH</sequence>
<comment type="caution">
    <text evidence="3">The sequence shown here is derived from an EMBL/GenBank/DDBJ whole genome shotgun (WGS) entry which is preliminary data.</text>
</comment>
<dbReference type="Gene3D" id="3.40.50.1820">
    <property type="entry name" value="alpha/beta hydrolase"/>
    <property type="match status" value="1"/>
</dbReference>
<keyword evidence="1" id="KW-0732">Signal</keyword>
<reference evidence="3 4" key="1">
    <citation type="submission" date="2024-06" db="EMBL/GenBank/DDBJ databases">
        <title>Sorghum-associated microbial communities from plants grown in Nebraska, USA.</title>
        <authorList>
            <person name="Schachtman D."/>
        </authorList>
    </citation>
    <scope>NUCLEOTIDE SEQUENCE [LARGE SCALE GENOMIC DNA]</scope>
    <source>
        <strain evidence="3 4">1757</strain>
    </source>
</reference>
<dbReference type="InterPro" id="IPR029058">
    <property type="entry name" value="AB_hydrolase_fold"/>
</dbReference>
<dbReference type="InterPro" id="IPR000073">
    <property type="entry name" value="AB_hydrolase_1"/>
</dbReference>
<feature type="chain" id="PRO_5045493482" evidence="1">
    <location>
        <begin position="29"/>
        <end position="253"/>
    </location>
</feature>
<dbReference type="SUPFAM" id="SSF53474">
    <property type="entry name" value="alpha/beta-Hydrolases"/>
    <property type="match status" value="1"/>
</dbReference>
<name>A0ABV2PU89_9GAMM</name>
<evidence type="ECO:0000313" key="3">
    <source>
        <dbReference type="EMBL" id="MET4568599.1"/>
    </source>
</evidence>
<evidence type="ECO:0000313" key="4">
    <source>
        <dbReference type="Proteomes" id="UP001549251"/>
    </source>
</evidence>
<evidence type="ECO:0000259" key="2">
    <source>
        <dbReference type="Pfam" id="PF00561"/>
    </source>
</evidence>
<dbReference type="Proteomes" id="UP001549251">
    <property type="component" value="Unassembled WGS sequence"/>
</dbReference>
<dbReference type="RefSeq" id="WP_354547421.1">
    <property type="nucleotide sequence ID" value="NZ_JBEPSD010000001.1"/>
</dbReference>
<feature type="domain" description="AB hydrolase-1" evidence="2">
    <location>
        <begin position="57"/>
        <end position="198"/>
    </location>
</feature>
<accession>A0ABV2PU89</accession>
<protein>
    <submittedName>
        <fullName evidence="3">Pimeloyl-ACP methyl ester carboxylesterase</fullName>
    </submittedName>
</protein>
<gene>
    <name evidence="3" type="ORF">ABIE04_000926</name>
</gene>
<feature type="signal peptide" evidence="1">
    <location>
        <begin position="1"/>
        <end position="28"/>
    </location>
</feature>